<feature type="region of interest" description="Disordered" evidence="1">
    <location>
        <begin position="440"/>
        <end position="459"/>
    </location>
</feature>
<protein>
    <submittedName>
        <fullName evidence="2">Uncharacterized protein</fullName>
    </submittedName>
</protein>
<feature type="compositionally biased region" description="Low complexity" evidence="1">
    <location>
        <begin position="443"/>
        <end position="459"/>
    </location>
</feature>
<dbReference type="GO" id="GO:0005741">
    <property type="term" value="C:mitochondrial outer membrane"/>
    <property type="evidence" value="ECO:0007669"/>
    <property type="project" value="InterPro"/>
</dbReference>
<dbReference type="GO" id="GO:0035695">
    <property type="term" value="P:mitophagy by internal vacuole formation"/>
    <property type="evidence" value="ECO:0007669"/>
    <property type="project" value="TreeGrafter"/>
</dbReference>
<evidence type="ECO:0000313" key="3">
    <source>
        <dbReference type="Proteomes" id="UP000318571"/>
    </source>
</evidence>
<feature type="region of interest" description="Disordered" evidence="1">
    <location>
        <begin position="1"/>
        <end position="24"/>
    </location>
</feature>
<evidence type="ECO:0000256" key="1">
    <source>
        <dbReference type="SAM" id="MobiDB-lite"/>
    </source>
</evidence>
<evidence type="ECO:0000313" key="2">
    <source>
        <dbReference type="EMBL" id="TRY75225.1"/>
    </source>
</evidence>
<gene>
    <name evidence="2" type="ORF">TCAL_01316</name>
</gene>
<dbReference type="GO" id="GO:0035694">
    <property type="term" value="P:mitochondrial protein catabolic process"/>
    <property type="evidence" value="ECO:0007669"/>
    <property type="project" value="InterPro"/>
</dbReference>
<proteinExistence type="predicted"/>
<keyword evidence="3" id="KW-1185">Reference proteome</keyword>
<dbReference type="PANTHER" id="PTHR21771">
    <property type="entry name" value="MITOCHONDRIA-EATING PROTEIN-RELATED"/>
    <property type="match status" value="1"/>
</dbReference>
<dbReference type="InterPro" id="IPR026169">
    <property type="entry name" value="MIEAP"/>
</dbReference>
<dbReference type="EMBL" id="VCGU01000005">
    <property type="protein sequence ID" value="TRY75225.1"/>
    <property type="molecule type" value="Genomic_DNA"/>
</dbReference>
<sequence length="477" mass="53421">MNRLDRYYIPAGVPNKPAAPPLPRKGILMMPPPPVPPMGNQRPKAGNWQYQQTPSSLHQPQSLPPQHMIAHPIVTTVPIQQQSQMFRSNEKIRPERPTNRRPIPSAMVAGSRRAIMNGEYEELHIMPTQHVLKHGSGSVLDSQNLASAMSLPDASPRMALQKILMLYENGDHREAAAFMRRLSFQTFRQILPQIPADIFIESMPHSLPILEALYAKLFLAGDSKLLGNAQSLRPEAVIWQLVKFFANQDDGLAAGQMRWEFCGPFISSCKRLLQVLLSAEPRLKRLVSERKKALMKAIEGLGQHGMVGTSDEQLMNLHKALKLEFDKSQKTYSEALLKLEQLSLLQNKTGKGTISGKSAPIAQSHQRQLSLKAGEIQERLIKNKSLLNVVEPSLENTSLEVLLGILQQRIELDKECLFQYTQIKKDLIPKTLGLSFAKNAGSNNNNTVKTPNTNTNPENQSVAPVLMRYQRGCQQVR</sequence>
<dbReference type="AlphaFoldDB" id="A0A553PC18"/>
<dbReference type="STRING" id="6832.A0A553PC18"/>
<comment type="caution">
    <text evidence="2">The sequence shown here is derived from an EMBL/GenBank/DDBJ whole genome shotgun (WGS) entry which is preliminary data.</text>
</comment>
<dbReference type="PANTHER" id="PTHR21771:SF1">
    <property type="entry name" value="MITOCHONDRIA-EATING PROTEIN"/>
    <property type="match status" value="1"/>
</dbReference>
<organism evidence="2 3">
    <name type="scientific">Tigriopus californicus</name>
    <name type="common">Marine copepod</name>
    <dbReference type="NCBI Taxonomy" id="6832"/>
    <lineage>
        <taxon>Eukaryota</taxon>
        <taxon>Metazoa</taxon>
        <taxon>Ecdysozoa</taxon>
        <taxon>Arthropoda</taxon>
        <taxon>Crustacea</taxon>
        <taxon>Multicrustacea</taxon>
        <taxon>Hexanauplia</taxon>
        <taxon>Copepoda</taxon>
        <taxon>Harpacticoida</taxon>
        <taxon>Harpacticidae</taxon>
        <taxon>Tigriopus</taxon>
    </lineage>
</organism>
<dbReference type="OMA" id="MRYQRGC"/>
<reference evidence="2 3" key="1">
    <citation type="journal article" date="2018" name="Nat. Ecol. Evol.">
        <title>Genomic signatures of mitonuclear coevolution across populations of Tigriopus californicus.</title>
        <authorList>
            <person name="Barreto F.S."/>
            <person name="Watson E.T."/>
            <person name="Lima T.G."/>
            <person name="Willett C.S."/>
            <person name="Edmands S."/>
            <person name="Li W."/>
            <person name="Burton R.S."/>
        </authorList>
    </citation>
    <scope>NUCLEOTIDE SEQUENCE [LARGE SCALE GENOMIC DNA]</scope>
    <source>
        <strain evidence="2 3">San Diego</strain>
    </source>
</reference>
<accession>A0A553PC18</accession>
<dbReference type="Proteomes" id="UP000318571">
    <property type="component" value="Chromosome 2"/>
</dbReference>
<name>A0A553PC18_TIGCA</name>